<dbReference type="EMBL" id="SAUW01000009">
    <property type="protein sequence ID" value="RWR12060.1"/>
    <property type="molecule type" value="Genomic_DNA"/>
</dbReference>
<comment type="caution">
    <text evidence="15">The sequence shown here is derived from an EMBL/GenBank/DDBJ whole genome shotgun (WGS) entry which is preliminary data.</text>
</comment>
<sequence>MLDDFLIRAGLAGVGLTLATGPLGSFVVWRRMAYFGDATAHAAILGVALSFGLGLPLYAGTLLVALTMAVAVTRLSNRGQSMDTVLGVIAHSALAFGLVAASFIPGLRVDLSTFLFGDILAVGRGDVAVIWGGSALVLGLLLWRWQRLLTATVNEELAQASGIEPERERLVLTLALALTVAVAIKIVGALLIAALLIVPAAAARRLARSPEGMALWAVVMGSLSVLLGLWASLTWDTPGGPSIVAASAVLFALSCLLRARA</sequence>
<evidence type="ECO:0000256" key="2">
    <source>
        <dbReference type="ARBA" id="ARBA00004651"/>
    </source>
</evidence>
<dbReference type="GO" id="GO:0055085">
    <property type="term" value="P:transmembrane transport"/>
    <property type="evidence" value="ECO:0007669"/>
    <property type="project" value="InterPro"/>
</dbReference>
<dbReference type="Gene3D" id="1.10.3470.10">
    <property type="entry name" value="ABC transporter involved in vitamin B12 uptake, BtuC"/>
    <property type="match status" value="1"/>
</dbReference>
<dbReference type="Proteomes" id="UP000285710">
    <property type="component" value="Unassembled WGS sequence"/>
</dbReference>
<organism evidence="15 16">
    <name type="scientific">Paenirhodobacter populi</name>
    <dbReference type="NCBI Taxonomy" id="2306993"/>
    <lineage>
        <taxon>Bacteria</taxon>
        <taxon>Pseudomonadati</taxon>
        <taxon>Pseudomonadota</taxon>
        <taxon>Alphaproteobacteria</taxon>
        <taxon>Rhodobacterales</taxon>
        <taxon>Rhodobacter group</taxon>
        <taxon>Paenirhodobacter</taxon>
    </lineage>
</organism>
<keyword evidence="6 13" id="KW-0812">Transmembrane</keyword>
<dbReference type="GO" id="GO:0043190">
    <property type="term" value="C:ATP-binding cassette (ABC) transporter complex"/>
    <property type="evidence" value="ECO:0007669"/>
    <property type="project" value="InterPro"/>
</dbReference>
<protein>
    <recommendedName>
        <fullName evidence="12">High-affinity zinc uptake system membrane protein ZnuB</fullName>
    </recommendedName>
</protein>
<feature type="transmembrane region" description="Helical" evidence="14">
    <location>
        <begin position="174"/>
        <end position="202"/>
    </location>
</feature>
<evidence type="ECO:0000256" key="12">
    <source>
        <dbReference type="ARBA" id="ARBA00040080"/>
    </source>
</evidence>
<evidence type="ECO:0000256" key="3">
    <source>
        <dbReference type="ARBA" id="ARBA00008034"/>
    </source>
</evidence>
<proteinExistence type="inferred from homology"/>
<comment type="function">
    <text evidence="1">Involved in the high-affinity zinc uptake transport system.</text>
</comment>
<evidence type="ECO:0000313" key="16">
    <source>
        <dbReference type="Proteomes" id="UP000285710"/>
    </source>
</evidence>
<dbReference type="PANTHER" id="PTHR30477:SF23">
    <property type="entry name" value="HIGH-AFFINITY ZINC UPTAKE SYSTEM MEMBRANE PROTEIN ZNUB"/>
    <property type="match status" value="1"/>
</dbReference>
<comment type="similarity">
    <text evidence="3 13">Belongs to the ABC-3 integral membrane protein family.</text>
</comment>
<keyword evidence="5" id="KW-1003">Cell membrane</keyword>
<evidence type="ECO:0000256" key="4">
    <source>
        <dbReference type="ARBA" id="ARBA00022448"/>
    </source>
</evidence>
<evidence type="ECO:0000256" key="11">
    <source>
        <dbReference type="ARBA" id="ARBA00023136"/>
    </source>
</evidence>
<evidence type="ECO:0000256" key="7">
    <source>
        <dbReference type="ARBA" id="ARBA00022833"/>
    </source>
</evidence>
<evidence type="ECO:0000256" key="10">
    <source>
        <dbReference type="ARBA" id="ARBA00023065"/>
    </source>
</evidence>
<feature type="transmembrane region" description="Helical" evidence="14">
    <location>
        <begin position="239"/>
        <end position="257"/>
    </location>
</feature>
<keyword evidence="4 13" id="KW-0813">Transport</keyword>
<comment type="subcellular location">
    <subcellularLocation>
        <location evidence="2 13">Cell membrane</location>
        <topology evidence="2 13">Multi-pass membrane protein</topology>
    </subcellularLocation>
</comment>
<dbReference type="AlphaFoldDB" id="A0A443IVF7"/>
<name>A0A443IVF7_9RHOB</name>
<keyword evidence="10" id="KW-0406">Ion transport</keyword>
<dbReference type="Pfam" id="PF00950">
    <property type="entry name" value="ABC-3"/>
    <property type="match status" value="1"/>
</dbReference>
<dbReference type="InterPro" id="IPR037294">
    <property type="entry name" value="ABC_BtuC-like"/>
</dbReference>
<evidence type="ECO:0000256" key="13">
    <source>
        <dbReference type="RuleBase" id="RU003943"/>
    </source>
</evidence>
<feature type="transmembrane region" description="Helical" evidence="14">
    <location>
        <begin position="127"/>
        <end position="145"/>
    </location>
</feature>
<keyword evidence="7" id="KW-0862">Zinc</keyword>
<dbReference type="InterPro" id="IPR001626">
    <property type="entry name" value="ABC_TroCD"/>
</dbReference>
<keyword evidence="16" id="KW-1185">Reference proteome</keyword>
<feature type="transmembrane region" description="Helical" evidence="14">
    <location>
        <begin position="214"/>
        <end position="233"/>
    </location>
</feature>
<accession>A0A443IVF7</accession>
<dbReference type="PANTHER" id="PTHR30477">
    <property type="entry name" value="ABC-TRANSPORTER METAL-BINDING PROTEIN"/>
    <property type="match status" value="1"/>
</dbReference>
<dbReference type="GO" id="GO:0006829">
    <property type="term" value="P:zinc ion transport"/>
    <property type="evidence" value="ECO:0007669"/>
    <property type="project" value="UniProtKB-KW"/>
</dbReference>
<keyword evidence="9 14" id="KW-1133">Transmembrane helix</keyword>
<evidence type="ECO:0000256" key="1">
    <source>
        <dbReference type="ARBA" id="ARBA00002313"/>
    </source>
</evidence>
<dbReference type="RefSeq" id="WP_128269715.1">
    <property type="nucleotide sequence ID" value="NZ_SAUW01000009.1"/>
</dbReference>
<evidence type="ECO:0000256" key="8">
    <source>
        <dbReference type="ARBA" id="ARBA00022906"/>
    </source>
</evidence>
<evidence type="ECO:0000256" key="14">
    <source>
        <dbReference type="SAM" id="Phobius"/>
    </source>
</evidence>
<evidence type="ECO:0000256" key="6">
    <source>
        <dbReference type="ARBA" id="ARBA00022692"/>
    </source>
</evidence>
<feature type="transmembrane region" description="Helical" evidence="14">
    <location>
        <begin position="84"/>
        <end position="107"/>
    </location>
</feature>
<feature type="transmembrane region" description="Helical" evidence="14">
    <location>
        <begin position="6"/>
        <end position="29"/>
    </location>
</feature>
<dbReference type="SUPFAM" id="SSF81345">
    <property type="entry name" value="ABC transporter involved in vitamin B12 uptake, BtuC"/>
    <property type="match status" value="1"/>
</dbReference>
<feature type="transmembrane region" description="Helical" evidence="14">
    <location>
        <begin position="41"/>
        <end position="72"/>
    </location>
</feature>
<evidence type="ECO:0000256" key="5">
    <source>
        <dbReference type="ARBA" id="ARBA00022475"/>
    </source>
</evidence>
<gene>
    <name evidence="15" type="ORF">D2T33_10260</name>
</gene>
<dbReference type="GO" id="GO:0010043">
    <property type="term" value="P:response to zinc ion"/>
    <property type="evidence" value="ECO:0007669"/>
    <property type="project" value="TreeGrafter"/>
</dbReference>
<keyword evidence="11 14" id="KW-0472">Membrane</keyword>
<evidence type="ECO:0000313" key="15">
    <source>
        <dbReference type="EMBL" id="RWR12060.1"/>
    </source>
</evidence>
<evidence type="ECO:0000256" key="9">
    <source>
        <dbReference type="ARBA" id="ARBA00022989"/>
    </source>
</evidence>
<reference evidence="15 16" key="2">
    <citation type="submission" date="2019-01" db="EMBL/GenBank/DDBJ databases">
        <authorList>
            <person name="Li Y."/>
        </authorList>
    </citation>
    <scope>NUCLEOTIDE SEQUENCE [LARGE SCALE GENOMIC DNA]</scope>
    <source>
        <strain evidence="15 16">2D-5</strain>
    </source>
</reference>
<reference evidence="15 16" key="1">
    <citation type="submission" date="2019-01" db="EMBL/GenBank/DDBJ databases">
        <title>Sinorhodobacter populi sp. nov. isolated from the symptomatic bark tissue of Populus euramericana canker.</title>
        <authorList>
            <person name="Xu G."/>
        </authorList>
    </citation>
    <scope>NUCLEOTIDE SEQUENCE [LARGE SCALE GENOMIC DNA]</scope>
    <source>
        <strain evidence="15 16">2D-5</strain>
    </source>
</reference>
<keyword evidence="8" id="KW-0864">Zinc transport</keyword>